<dbReference type="Proteomes" id="UP000287144">
    <property type="component" value="Unassembled WGS sequence"/>
</dbReference>
<comment type="caution">
    <text evidence="4">The sequence shown here is derived from an EMBL/GenBank/DDBJ whole genome shotgun (WGS) entry which is preliminary data.</text>
</comment>
<reference evidence="4 5" key="1">
    <citation type="submission" date="2017-06" db="EMBL/GenBank/DDBJ databases">
        <title>Comparative genomic analysis of Ambrosia Fusariam Clade fungi.</title>
        <authorList>
            <person name="Stajich J.E."/>
            <person name="Carrillo J."/>
            <person name="Kijimoto T."/>
            <person name="Eskalen A."/>
            <person name="O'Donnell K."/>
            <person name="Kasson M."/>
        </authorList>
    </citation>
    <scope>NUCLEOTIDE SEQUENCE [LARGE SCALE GENOMIC DNA]</scope>
    <source>
        <strain evidence="4 5">NRRL62579</strain>
    </source>
</reference>
<keyword evidence="1" id="KW-0862">Zinc</keyword>
<accession>A0A428RUT6</accession>
<evidence type="ECO:0000313" key="4">
    <source>
        <dbReference type="EMBL" id="RSL81342.1"/>
    </source>
</evidence>
<dbReference type="PROSITE" id="PS50157">
    <property type="entry name" value="ZINC_FINGER_C2H2_2"/>
    <property type="match status" value="1"/>
</dbReference>
<dbReference type="GO" id="GO:0008270">
    <property type="term" value="F:zinc ion binding"/>
    <property type="evidence" value="ECO:0007669"/>
    <property type="project" value="UniProtKB-KW"/>
</dbReference>
<feature type="region of interest" description="Disordered" evidence="2">
    <location>
        <begin position="196"/>
        <end position="222"/>
    </location>
</feature>
<evidence type="ECO:0000259" key="3">
    <source>
        <dbReference type="PROSITE" id="PS50157"/>
    </source>
</evidence>
<feature type="region of interest" description="Disordered" evidence="2">
    <location>
        <begin position="42"/>
        <end position="75"/>
    </location>
</feature>
<dbReference type="AlphaFoldDB" id="A0A428RUT6"/>
<dbReference type="EMBL" id="NKCK01000471">
    <property type="protein sequence ID" value="RSL81342.1"/>
    <property type="molecule type" value="Genomic_DNA"/>
</dbReference>
<sequence length="473" mass="53202">MSSSSPVQDFRSRSDVTAASIPGWYATYFLWVTTASSDSLSDSLSGKIRSSSQTPFHRAPGNPTGRSRSSGPPHLLRHVGFGLQHENFKFQSSAPIYGEALKRKLDVAALSNRSGLGLRVSVLEDQQATRSLADDGLFQTPRSSQCPIQAGIRESSTRTVMLPRHSFRCQRTCPSYQDPVIDGSFRLDPSARIHWGNKQDHATAPVSSRRNPCNARRRQMKQMRSFTSLPFSDAKAAGGQPSWQASPLLDRARHDDILPITPTPLPARIGQLPSQSMPRAATGMIKWRLNQLQRTTAPVLFSCQCCTKRPQIFRTAQELAAHETKKRYKCPFCTSRFKNKNESLRHQNSMHTRSQSWSCAALLEYNQLFYTPWDRPGEADVCTYCGAEFSRSGGGGAGPSAHTERYATNEDWVERIKHAHEAHNFQGCDLSKRFYRADHHKQHLRYSHLCKDGRWLDSLVRMCMTSEDVMPKS</sequence>
<dbReference type="PROSITE" id="PS00028">
    <property type="entry name" value="ZINC_FINGER_C2H2_1"/>
    <property type="match status" value="1"/>
</dbReference>
<gene>
    <name evidence="4" type="ORF">CEP52_017215</name>
</gene>
<evidence type="ECO:0000313" key="5">
    <source>
        <dbReference type="Proteomes" id="UP000287144"/>
    </source>
</evidence>
<keyword evidence="1" id="KW-0479">Metal-binding</keyword>
<evidence type="ECO:0000256" key="1">
    <source>
        <dbReference type="PROSITE-ProRule" id="PRU00042"/>
    </source>
</evidence>
<dbReference type="STRING" id="1325735.A0A428RUT6"/>
<name>A0A428RUT6_9HYPO</name>
<evidence type="ECO:0000256" key="2">
    <source>
        <dbReference type="SAM" id="MobiDB-lite"/>
    </source>
</evidence>
<protein>
    <recommendedName>
        <fullName evidence="3">C2H2-type domain-containing protein</fullName>
    </recommendedName>
</protein>
<organism evidence="4 5">
    <name type="scientific">Fusarium oligoseptatum</name>
    <dbReference type="NCBI Taxonomy" id="2604345"/>
    <lineage>
        <taxon>Eukaryota</taxon>
        <taxon>Fungi</taxon>
        <taxon>Dikarya</taxon>
        <taxon>Ascomycota</taxon>
        <taxon>Pezizomycotina</taxon>
        <taxon>Sordariomycetes</taxon>
        <taxon>Hypocreomycetidae</taxon>
        <taxon>Hypocreales</taxon>
        <taxon>Nectriaceae</taxon>
        <taxon>Fusarium</taxon>
        <taxon>Fusarium solani species complex</taxon>
    </lineage>
</organism>
<dbReference type="Pfam" id="PF24537">
    <property type="entry name" value="zf-C2H2_fungi"/>
    <property type="match status" value="1"/>
</dbReference>
<dbReference type="InterPro" id="IPR057026">
    <property type="entry name" value="Znf-C2H2_ascomycetes"/>
</dbReference>
<feature type="domain" description="C2H2-type" evidence="3">
    <location>
        <begin position="328"/>
        <end position="356"/>
    </location>
</feature>
<proteinExistence type="predicted"/>
<keyword evidence="1" id="KW-0863">Zinc-finger</keyword>
<dbReference type="InterPro" id="IPR013087">
    <property type="entry name" value="Znf_C2H2_type"/>
</dbReference>
<keyword evidence="5" id="KW-1185">Reference proteome</keyword>